<gene>
    <name evidence="2" type="ORF">MVEN_01997400</name>
</gene>
<evidence type="ECO:0000256" key="1">
    <source>
        <dbReference type="SAM" id="SignalP"/>
    </source>
</evidence>
<protein>
    <recommendedName>
        <fullName evidence="4">Ricin B lectin domain-containing protein</fullName>
    </recommendedName>
</protein>
<dbReference type="Proteomes" id="UP000620124">
    <property type="component" value="Unassembled WGS sequence"/>
</dbReference>
<accession>A0A8H6XF06</accession>
<evidence type="ECO:0000313" key="2">
    <source>
        <dbReference type="EMBL" id="KAF7339200.1"/>
    </source>
</evidence>
<keyword evidence="3" id="KW-1185">Reference proteome</keyword>
<name>A0A8H6XF06_9AGAR</name>
<comment type="caution">
    <text evidence="2">The sequence shown here is derived from an EMBL/GenBank/DDBJ whole genome shotgun (WGS) entry which is preliminary data.</text>
</comment>
<feature type="chain" id="PRO_5034386330" description="Ricin B lectin domain-containing protein" evidence="1">
    <location>
        <begin position="21"/>
        <end position="210"/>
    </location>
</feature>
<reference evidence="2" key="1">
    <citation type="submission" date="2020-05" db="EMBL/GenBank/DDBJ databases">
        <title>Mycena genomes resolve the evolution of fungal bioluminescence.</title>
        <authorList>
            <person name="Tsai I.J."/>
        </authorList>
    </citation>
    <scope>NUCLEOTIDE SEQUENCE</scope>
    <source>
        <strain evidence="2">CCC161011</strain>
    </source>
</reference>
<proteinExistence type="predicted"/>
<keyword evidence="1" id="KW-0732">Signal</keyword>
<sequence length="210" mass="22724">MHLSAIASLTFISFSAFGSAGGFHLTSKVSVAAQSSLLTLESHKCTGYCGGPTCGDVCSCSRLNFCFKGPSHGPDLYRIYNQPAGQVVVYGEAVGVSNARPGEDGPQIEWKLESLVGDRYQIVSNMVGKRAAYSSQNPAWPLVVSNNKTLPVEWIIQPVPEKDGAFTIQLADSEVSKYDLFWTAPDVGNTIRLQVGNGKNNQQWRIQPLP</sequence>
<dbReference type="AlphaFoldDB" id="A0A8H6XF06"/>
<dbReference type="EMBL" id="JACAZI010000020">
    <property type="protein sequence ID" value="KAF7339200.1"/>
    <property type="molecule type" value="Genomic_DNA"/>
</dbReference>
<evidence type="ECO:0000313" key="3">
    <source>
        <dbReference type="Proteomes" id="UP000620124"/>
    </source>
</evidence>
<organism evidence="2 3">
    <name type="scientific">Mycena venus</name>
    <dbReference type="NCBI Taxonomy" id="2733690"/>
    <lineage>
        <taxon>Eukaryota</taxon>
        <taxon>Fungi</taxon>
        <taxon>Dikarya</taxon>
        <taxon>Basidiomycota</taxon>
        <taxon>Agaricomycotina</taxon>
        <taxon>Agaricomycetes</taxon>
        <taxon>Agaricomycetidae</taxon>
        <taxon>Agaricales</taxon>
        <taxon>Marasmiineae</taxon>
        <taxon>Mycenaceae</taxon>
        <taxon>Mycena</taxon>
    </lineage>
</organism>
<evidence type="ECO:0008006" key="4">
    <source>
        <dbReference type="Google" id="ProtNLM"/>
    </source>
</evidence>
<dbReference type="OrthoDB" id="3000399at2759"/>
<dbReference type="Gene3D" id="2.80.10.50">
    <property type="match status" value="1"/>
</dbReference>
<dbReference type="InterPro" id="IPR035992">
    <property type="entry name" value="Ricin_B-like_lectins"/>
</dbReference>
<feature type="signal peptide" evidence="1">
    <location>
        <begin position="1"/>
        <end position="20"/>
    </location>
</feature>
<dbReference type="SUPFAM" id="SSF50370">
    <property type="entry name" value="Ricin B-like lectins"/>
    <property type="match status" value="1"/>
</dbReference>